<dbReference type="InterPro" id="IPR017853">
    <property type="entry name" value="GH"/>
</dbReference>
<dbReference type="InterPro" id="IPR024655">
    <property type="entry name" value="Asl1_glyco_hydro_catalytic"/>
</dbReference>
<sequence>MLARLVVTLTAIGIWFINCSQKKGICMSPGQYFCNDTYAFQDISWWYDWHTDQIEHHRHNCHNTPRGEYVPMLWGEARMNTSTVPNQAKHVLGFNEPNVKSQANMTPQRAAQLWPEVERKSVGKTLISPAVAGCHRAQQCIHWFTEFFNGCKNCRVDALAVHAYHCNPHELINSLEKVSHHFKKKIWLTEFACHTAKTVDEQLHYMQSILPLLEASPVIERYSWFVTRFYKNTTFINTSTDLMNRHSATLNRLGKFYDDYKAH</sequence>
<gene>
    <name evidence="3" type="ORF">LOTGIDRAFT_152129</name>
</gene>
<dbReference type="InterPro" id="IPR053183">
    <property type="entry name" value="ASL1"/>
</dbReference>
<proteinExistence type="predicted"/>
<dbReference type="KEGG" id="lgi:LOTGIDRAFT_152129"/>
<evidence type="ECO:0000313" key="4">
    <source>
        <dbReference type="Proteomes" id="UP000030746"/>
    </source>
</evidence>
<dbReference type="PANTHER" id="PTHR34154:SF3">
    <property type="entry name" value="ALKALI-SENSITIVE LINKAGE PROTEIN 1"/>
    <property type="match status" value="1"/>
</dbReference>
<accession>V4AM76</accession>
<feature type="domain" description="Asl1-like glycosyl hydrolase catalytic" evidence="2">
    <location>
        <begin position="38"/>
        <end position="257"/>
    </location>
</feature>
<evidence type="ECO:0000313" key="3">
    <source>
        <dbReference type="EMBL" id="ESP05299.1"/>
    </source>
</evidence>
<keyword evidence="4" id="KW-1185">Reference proteome</keyword>
<dbReference type="SUPFAM" id="SSF51445">
    <property type="entry name" value="(Trans)glycosidases"/>
    <property type="match status" value="1"/>
</dbReference>
<evidence type="ECO:0000259" key="2">
    <source>
        <dbReference type="Pfam" id="PF11790"/>
    </source>
</evidence>
<dbReference type="PANTHER" id="PTHR34154">
    <property type="entry name" value="ALKALI-SENSITIVE LINKAGE PROTEIN 1"/>
    <property type="match status" value="1"/>
</dbReference>
<dbReference type="Pfam" id="PF11790">
    <property type="entry name" value="Glyco_hydro_cc"/>
    <property type="match status" value="1"/>
</dbReference>
<reference evidence="3 4" key="1">
    <citation type="journal article" date="2013" name="Nature">
        <title>Insights into bilaterian evolution from three spiralian genomes.</title>
        <authorList>
            <person name="Simakov O."/>
            <person name="Marletaz F."/>
            <person name="Cho S.J."/>
            <person name="Edsinger-Gonzales E."/>
            <person name="Havlak P."/>
            <person name="Hellsten U."/>
            <person name="Kuo D.H."/>
            <person name="Larsson T."/>
            <person name="Lv J."/>
            <person name="Arendt D."/>
            <person name="Savage R."/>
            <person name="Osoegawa K."/>
            <person name="de Jong P."/>
            <person name="Grimwood J."/>
            <person name="Chapman J.A."/>
            <person name="Shapiro H."/>
            <person name="Aerts A."/>
            <person name="Otillar R.P."/>
            <person name="Terry A.Y."/>
            <person name="Boore J.L."/>
            <person name="Grigoriev I.V."/>
            <person name="Lindberg D.R."/>
            <person name="Seaver E.C."/>
            <person name="Weisblat D.A."/>
            <person name="Putnam N.H."/>
            <person name="Rokhsar D.S."/>
        </authorList>
    </citation>
    <scope>NUCLEOTIDE SEQUENCE [LARGE SCALE GENOMIC DNA]</scope>
</reference>
<dbReference type="HOGENOM" id="CLU_040908_6_3_1"/>
<dbReference type="OMA" id="GPAMNWG"/>
<keyword evidence="1" id="KW-0732">Signal</keyword>
<feature type="chain" id="PRO_5004716167" description="Asl1-like glycosyl hydrolase catalytic domain-containing protein" evidence="1">
    <location>
        <begin position="20"/>
        <end position="263"/>
    </location>
</feature>
<dbReference type="CTD" id="20235608"/>
<organism evidence="3 4">
    <name type="scientific">Lottia gigantea</name>
    <name type="common">Giant owl limpet</name>
    <dbReference type="NCBI Taxonomy" id="225164"/>
    <lineage>
        <taxon>Eukaryota</taxon>
        <taxon>Metazoa</taxon>
        <taxon>Spiralia</taxon>
        <taxon>Lophotrochozoa</taxon>
        <taxon>Mollusca</taxon>
        <taxon>Gastropoda</taxon>
        <taxon>Patellogastropoda</taxon>
        <taxon>Lottioidea</taxon>
        <taxon>Lottiidae</taxon>
        <taxon>Lottia</taxon>
    </lineage>
</organism>
<dbReference type="GeneID" id="20235608"/>
<dbReference type="OrthoDB" id="43654at2759"/>
<evidence type="ECO:0000256" key="1">
    <source>
        <dbReference type="SAM" id="SignalP"/>
    </source>
</evidence>
<name>V4AM76_LOTGI</name>
<dbReference type="Proteomes" id="UP000030746">
    <property type="component" value="Unassembled WGS sequence"/>
</dbReference>
<dbReference type="RefSeq" id="XP_009043844.1">
    <property type="nucleotide sequence ID" value="XM_009045596.1"/>
</dbReference>
<dbReference type="Gene3D" id="3.20.20.80">
    <property type="entry name" value="Glycosidases"/>
    <property type="match status" value="1"/>
</dbReference>
<protein>
    <recommendedName>
        <fullName evidence="2">Asl1-like glycosyl hydrolase catalytic domain-containing protein</fullName>
    </recommendedName>
</protein>
<feature type="signal peptide" evidence="1">
    <location>
        <begin position="1"/>
        <end position="19"/>
    </location>
</feature>
<dbReference type="AlphaFoldDB" id="V4AM76"/>
<dbReference type="EMBL" id="KB199650">
    <property type="protein sequence ID" value="ESP05299.1"/>
    <property type="molecule type" value="Genomic_DNA"/>
</dbReference>